<evidence type="ECO:0000256" key="2">
    <source>
        <dbReference type="ARBA" id="ARBA00023015"/>
    </source>
</evidence>
<dbReference type="SUPFAM" id="SSF53850">
    <property type="entry name" value="Periplasmic binding protein-like II"/>
    <property type="match status" value="1"/>
</dbReference>
<reference evidence="7 8" key="1">
    <citation type="submission" date="2020-04" db="EMBL/GenBank/DDBJ databases">
        <authorList>
            <person name="De Canck E."/>
        </authorList>
    </citation>
    <scope>NUCLEOTIDE SEQUENCE [LARGE SCALE GENOMIC DNA]</scope>
    <source>
        <strain evidence="7 8">LMG 3441</strain>
    </source>
</reference>
<dbReference type="InterPro" id="IPR005119">
    <property type="entry name" value="LysR_subst-bd"/>
</dbReference>
<dbReference type="InterPro" id="IPR050950">
    <property type="entry name" value="HTH-type_LysR_regulators"/>
</dbReference>
<dbReference type="Pfam" id="PF00126">
    <property type="entry name" value="HTH_1"/>
    <property type="match status" value="1"/>
</dbReference>
<dbReference type="InterPro" id="IPR036388">
    <property type="entry name" value="WH-like_DNA-bd_sf"/>
</dbReference>
<evidence type="ECO:0000313" key="8">
    <source>
        <dbReference type="Proteomes" id="UP000494269"/>
    </source>
</evidence>
<dbReference type="PANTHER" id="PTHR30419:SF2">
    <property type="entry name" value="LYSR FAMILY TRANSCRIPTIONAL REGULATOR"/>
    <property type="match status" value="1"/>
</dbReference>
<gene>
    <name evidence="7" type="primary">argP_5</name>
    <name evidence="7" type="ORF">LMG3441_02867</name>
</gene>
<keyword evidence="4" id="KW-0804">Transcription</keyword>
<dbReference type="Gene3D" id="3.40.190.290">
    <property type="match status" value="1"/>
</dbReference>
<accession>A0A6S7BBH0</accession>
<feature type="domain" description="HTH lysR-type" evidence="6">
    <location>
        <begin position="3"/>
        <end position="60"/>
    </location>
</feature>
<feature type="region of interest" description="Disordered" evidence="5">
    <location>
        <begin position="334"/>
        <end position="359"/>
    </location>
</feature>
<keyword evidence="2" id="KW-0805">Transcription regulation</keyword>
<proteinExistence type="inferred from homology"/>
<dbReference type="Pfam" id="PF03466">
    <property type="entry name" value="LysR_substrate"/>
    <property type="match status" value="1"/>
</dbReference>
<dbReference type="AlphaFoldDB" id="A0A6S7BBH0"/>
<comment type="similarity">
    <text evidence="1">Belongs to the LysR transcriptional regulatory family.</text>
</comment>
<dbReference type="PANTHER" id="PTHR30419">
    <property type="entry name" value="HTH-TYPE TRANSCRIPTIONAL REGULATOR YBHD"/>
    <property type="match status" value="1"/>
</dbReference>
<protein>
    <submittedName>
        <fullName evidence="7">HTH-type transcriptional regulator ArgP</fullName>
    </submittedName>
</protein>
<dbReference type="SUPFAM" id="SSF46785">
    <property type="entry name" value="Winged helix' DNA-binding domain"/>
    <property type="match status" value="1"/>
</dbReference>
<evidence type="ECO:0000256" key="5">
    <source>
        <dbReference type="SAM" id="MobiDB-lite"/>
    </source>
</evidence>
<dbReference type="InterPro" id="IPR036390">
    <property type="entry name" value="WH_DNA-bd_sf"/>
</dbReference>
<evidence type="ECO:0000256" key="1">
    <source>
        <dbReference type="ARBA" id="ARBA00009437"/>
    </source>
</evidence>
<keyword evidence="8" id="KW-1185">Reference proteome</keyword>
<dbReference type="Proteomes" id="UP000494269">
    <property type="component" value="Unassembled WGS sequence"/>
</dbReference>
<evidence type="ECO:0000259" key="6">
    <source>
        <dbReference type="PROSITE" id="PS50931"/>
    </source>
</evidence>
<evidence type="ECO:0000256" key="4">
    <source>
        <dbReference type="ARBA" id="ARBA00023163"/>
    </source>
</evidence>
<dbReference type="Gene3D" id="1.10.10.10">
    <property type="entry name" value="Winged helix-like DNA-binding domain superfamily/Winged helix DNA-binding domain"/>
    <property type="match status" value="1"/>
</dbReference>
<dbReference type="EMBL" id="CADIJQ010000004">
    <property type="protein sequence ID" value="CAB3706573.1"/>
    <property type="molecule type" value="Genomic_DNA"/>
</dbReference>
<dbReference type="PROSITE" id="PS50931">
    <property type="entry name" value="HTH_LYSR"/>
    <property type="match status" value="1"/>
</dbReference>
<evidence type="ECO:0000313" key="7">
    <source>
        <dbReference type="EMBL" id="CAB3706573.1"/>
    </source>
</evidence>
<dbReference type="CDD" id="cd08421">
    <property type="entry name" value="PBP2_LTTR_like_1"/>
    <property type="match status" value="1"/>
</dbReference>
<sequence>MRFDLTDLRLFLNVQETGSITAGAKRSHMTLASASERIRGMEDTLGVPLLLREHRGVAPTPAGRTLAHHARLVLGQMDRMRGELDHYGLGLKGHVRVVCNTTALSEYLPPVLGEFLKDHPRVSVDLEERTSHEIADALRAGMCDIGVLADSADLHGLHTRTFRHDPLTLIVPRGHPLAGSSAVTLADVADGEFVGLVEGSALQAHIAHHARRTGKPLSYRVRLRSFDAVCRMVGQGVGIAIVPRVAAVRYGRAAGVQRVALADDWATRDLVLCVREPLPAYAAELVSYALRDAPVTVASAARAAATVTSARATAAVTSARVVAPVTSARAAAAVTSAPQAESGADARVRTTSRTRQRSG</sequence>
<dbReference type="GO" id="GO:0003677">
    <property type="term" value="F:DNA binding"/>
    <property type="evidence" value="ECO:0007669"/>
    <property type="project" value="UniProtKB-KW"/>
</dbReference>
<name>A0A6S7BBH0_9BURK</name>
<dbReference type="GO" id="GO:0003700">
    <property type="term" value="F:DNA-binding transcription factor activity"/>
    <property type="evidence" value="ECO:0007669"/>
    <property type="project" value="InterPro"/>
</dbReference>
<dbReference type="GO" id="GO:0005829">
    <property type="term" value="C:cytosol"/>
    <property type="evidence" value="ECO:0007669"/>
    <property type="project" value="TreeGrafter"/>
</dbReference>
<dbReference type="InterPro" id="IPR000847">
    <property type="entry name" value="LysR_HTH_N"/>
</dbReference>
<organism evidence="7 8">
    <name type="scientific">Achromobacter kerstersii</name>
    <dbReference type="NCBI Taxonomy" id="1353890"/>
    <lineage>
        <taxon>Bacteria</taxon>
        <taxon>Pseudomonadati</taxon>
        <taxon>Pseudomonadota</taxon>
        <taxon>Betaproteobacteria</taxon>
        <taxon>Burkholderiales</taxon>
        <taxon>Alcaligenaceae</taxon>
        <taxon>Achromobacter</taxon>
    </lineage>
</organism>
<dbReference type="FunFam" id="1.10.10.10:FF:000001">
    <property type="entry name" value="LysR family transcriptional regulator"/>
    <property type="match status" value="1"/>
</dbReference>
<feature type="compositionally biased region" description="Basic residues" evidence="5">
    <location>
        <begin position="350"/>
        <end position="359"/>
    </location>
</feature>
<keyword evidence="3" id="KW-0238">DNA-binding</keyword>
<evidence type="ECO:0000256" key="3">
    <source>
        <dbReference type="ARBA" id="ARBA00023125"/>
    </source>
</evidence>